<dbReference type="FunCoup" id="F0ZJ27">
    <property type="interactions" value="955"/>
</dbReference>
<dbReference type="PIRSF" id="PIRSF005715">
    <property type="entry name" value="VPS45_Sec1"/>
    <property type="match status" value="1"/>
</dbReference>
<evidence type="ECO:0000256" key="2">
    <source>
        <dbReference type="ARBA" id="ARBA00009884"/>
    </source>
</evidence>
<dbReference type="Gene3D" id="3.40.50.2060">
    <property type="match status" value="1"/>
</dbReference>
<dbReference type="EMBL" id="GL871039">
    <property type="protein sequence ID" value="EGC36039.1"/>
    <property type="molecule type" value="Genomic_DNA"/>
</dbReference>
<evidence type="ECO:0000256" key="6">
    <source>
        <dbReference type="ARBA" id="ARBA00073001"/>
    </source>
</evidence>
<evidence type="ECO:0000256" key="5">
    <source>
        <dbReference type="ARBA" id="ARBA00023136"/>
    </source>
</evidence>
<dbReference type="Gene3D" id="3.90.830.10">
    <property type="entry name" value="Syntaxin Binding Protein 1, Chain A, domain 2"/>
    <property type="match status" value="1"/>
</dbReference>
<name>F0ZJ27_DICPU</name>
<dbReference type="InParanoid" id="F0ZJ27"/>
<dbReference type="STRING" id="5786.F0ZJ27"/>
<keyword evidence="8" id="KW-1185">Reference proteome</keyword>
<gene>
    <name evidence="7" type="ORF">DICPUDRAFT_32454</name>
</gene>
<comment type="subcellular location">
    <subcellularLocation>
        <location evidence="1">Endomembrane system</location>
        <topology evidence="1">Peripheral membrane protein</topology>
    </subcellularLocation>
</comment>
<dbReference type="InterPro" id="IPR043127">
    <property type="entry name" value="Sec-1-like_dom3a"/>
</dbReference>
<sequence>MDVILAVQEYINKMLSNIQGMKVLVLDKETAGIVSMVYTQSKILQKEVFLFEKIENEKEKMLHMKGVYFLRPTETNINYIKDELKDPKYNKYHIFFTNTISSIALGEIAKADEQDVVSEVQEFFADFYAANPDTFTLNLPGMLTKRSPYWMNNSNRLIDGLFSSLLALKKKPYIRYSANSDTTRYVAEKIADKMNENRDLFEIRRQKGEYDSLLLILDRKDDPITPLLHQWTYQSMIHELLTISNNRVSLAKAPNIKEDLREVVLSLDHDAFYKDNLYKNFGDLGASIKDLVDQLQEKMNTNQNIQTIDDMKKFIEEYPDFQKFSTTVSKHVALMDELSRLISISNLMDVSEIQQELACNHDHNNIYQHILEFIENPKISNQDKLVIVLLYSIRYEDGNVWELKERLSRIGISPKDIQLIDVLKMYAGKNSREGDLLGTKNIFSFAKSVVKRGLQGVSNIYTQHKPLLHDILDSILKNKLSPSYLSLSTNPPRDRPQEIIIFMVGGITYEEALTVYTFNSLNVGVCRVILGGTTILNCPQFLDDLSALQQSNRR</sequence>
<dbReference type="GeneID" id="10501377"/>
<keyword evidence="5" id="KW-0472">Membrane</keyword>
<dbReference type="eggNOG" id="KOG1299">
    <property type="taxonomic scope" value="Eukaryota"/>
</dbReference>
<dbReference type="Gene3D" id="3.40.50.1910">
    <property type="match status" value="1"/>
</dbReference>
<dbReference type="GO" id="GO:0000139">
    <property type="term" value="C:Golgi membrane"/>
    <property type="evidence" value="ECO:0000318"/>
    <property type="project" value="GO_Central"/>
</dbReference>
<comment type="similarity">
    <text evidence="2">Belongs to the STXBP/unc-18/SEC1 family.</text>
</comment>
<dbReference type="InterPro" id="IPR027482">
    <property type="entry name" value="Sec1-like_dom2"/>
</dbReference>
<dbReference type="RefSeq" id="XP_003287414.1">
    <property type="nucleotide sequence ID" value="XM_003287366.1"/>
</dbReference>
<evidence type="ECO:0000256" key="3">
    <source>
        <dbReference type="ARBA" id="ARBA00022448"/>
    </source>
</evidence>
<organism evidence="7 8">
    <name type="scientific">Dictyostelium purpureum</name>
    <name type="common">Slime mold</name>
    <dbReference type="NCBI Taxonomy" id="5786"/>
    <lineage>
        <taxon>Eukaryota</taxon>
        <taxon>Amoebozoa</taxon>
        <taxon>Evosea</taxon>
        <taxon>Eumycetozoa</taxon>
        <taxon>Dictyostelia</taxon>
        <taxon>Dictyosteliales</taxon>
        <taxon>Dictyosteliaceae</taxon>
        <taxon>Dictyostelium</taxon>
    </lineage>
</organism>
<evidence type="ECO:0000313" key="7">
    <source>
        <dbReference type="EMBL" id="EGC36039.1"/>
    </source>
</evidence>
<dbReference type="InterPro" id="IPR001619">
    <property type="entry name" value="Sec1-like"/>
</dbReference>
<evidence type="ECO:0000313" key="8">
    <source>
        <dbReference type="Proteomes" id="UP000001064"/>
    </source>
</evidence>
<dbReference type="Proteomes" id="UP000001064">
    <property type="component" value="Unassembled WGS sequence"/>
</dbReference>
<dbReference type="GO" id="GO:0016192">
    <property type="term" value="P:vesicle-mediated transport"/>
    <property type="evidence" value="ECO:0000318"/>
    <property type="project" value="GO_Central"/>
</dbReference>
<dbReference type="Pfam" id="PF00995">
    <property type="entry name" value="Sec1"/>
    <property type="match status" value="1"/>
</dbReference>
<evidence type="ECO:0000256" key="1">
    <source>
        <dbReference type="ARBA" id="ARBA00004184"/>
    </source>
</evidence>
<accession>F0ZJ27</accession>
<dbReference type="FunFam" id="3.90.830.10:FF:000002">
    <property type="entry name" value="Vacuolar protein sorting-associated protein 45"/>
    <property type="match status" value="1"/>
</dbReference>
<dbReference type="AlphaFoldDB" id="F0ZJ27"/>
<dbReference type="GO" id="GO:0006886">
    <property type="term" value="P:intracellular protein transport"/>
    <property type="evidence" value="ECO:0000318"/>
    <property type="project" value="GO_Central"/>
</dbReference>
<dbReference type="GO" id="GO:0031410">
    <property type="term" value="C:cytoplasmic vesicle"/>
    <property type="evidence" value="ECO:0007669"/>
    <property type="project" value="UniProtKB-ARBA"/>
</dbReference>
<reference evidence="8" key="1">
    <citation type="journal article" date="2011" name="Genome Biol.">
        <title>Comparative genomics of the social amoebae Dictyostelium discoideum and Dictyostelium purpureum.</title>
        <authorList>
            <consortium name="US DOE Joint Genome Institute (JGI-PGF)"/>
            <person name="Sucgang R."/>
            <person name="Kuo A."/>
            <person name="Tian X."/>
            <person name="Salerno W."/>
            <person name="Parikh A."/>
            <person name="Feasley C.L."/>
            <person name="Dalin E."/>
            <person name="Tu H."/>
            <person name="Huang E."/>
            <person name="Barry K."/>
            <person name="Lindquist E."/>
            <person name="Shapiro H."/>
            <person name="Bruce D."/>
            <person name="Schmutz J."/>
            <person name="Salamov A."/>
            <person name="Fey P."/>
            <person name="Gaudet P."/>
            <person name="Anjard C."/>
            <person name="Babu M.M."/>
            <person name="Basu S."/>
            <person name="Bushmanova Y."/>
            <person name="van der Wel H."/>
            <person name="Katoh-Kurasawa M."/>
            <person name="Dinh C."/>
            <person name="Coutinho P.M."/>
            <person name="Saito T."/>
            <person name="Elias M."/>
            <person name="Schaap P."/>
            <person name="Kay R.R."/>
            <person name="Henrissat B."/>
            <person name="Eichinger L."/>
            <person name="Rivero F."/>
            <person name="Putnam N.H."/>
            <person name="West C.M."/>
            <person name="Loomis W.F."/>
            <person name="Chisholm R.L."/>
            <person name="Shaulsky G."/>
            <person name="Strassmann J.E."/>
            <person name="Queller D.C."/>
            <person name="Kuspa A."/>
            <person name="Grigoriev I.V."/>
        </authorList>
    </citation>
    <scope>NUCLEOTIDE SEQUENCE [LARGE SCALE GENOMIC DNA]</scope>
    <source>
        <strain evidence="8">QSDP1</strain>
    </source>
</reference>
<dbReference type="InterPro" id="IPR043154">
    <property type="entry name" value="Sec-1-like_dom1"/>
</dbReference>
<dbReference type="KEGG" id="dpp:DICPUDRAFT_32454"/>
<dbReference type="Gene3D" id="1.25.40.60">
    <property type="match status" value="1"/>
</dbReference>
<dbReference type="SUPFAM" id="SSF56815">
    <property type="entry name" value="Sec1/munc18-like (SM) proteins"/>
    <property type="match status" value="1"/>
</dbReference>
<dbReference type="OrthoDB" id="10266265at2759"/>
<protein>
    <recommendedName>
        <fullName evidence="6">Vacuolar protein sorting-associated protein 45</fullName>
    </recommendedName>
</protein>
<dbReference type="OMA" id="VHQLNNA"/>
<keyword evidence="3" id="KW-0813">Transport</keyword>
<dbReference type="PANTHER" id="PTHR11679">
    <property type="entry name" value="VESICLE PROTEIN SORTING-ASSOCIATED"/>
    <property type="match status" value="1"/>
</dbReference>
<dbReference type="VEuPathDB" id="AmoebaDB:DICPUDRAFT_32454"/>
<proteinExistence type="inferred from homology"/>
<evidence type="ECO:0000256" key="4">
    <source>
        <dbReference type="ARBA" id="ARBA00022927"/>
    </source>
</evidence>
<keyword evidence="4" id="KW-0653">Protein transport</keyword>
<dbReference type="InterPro" id="IPR036045">
    <property type="entry name" value="Sec1-like_sf"/>
</dbReference>